<dbReference type="Gene3D" id="3.20.20.80">
    <property type="entry name" value="Glycosidases"/>
    <property type="match status" value="1"/>
</dbReference>
<dbReference type="EMBL" id="JAENIL010000004">
    <property type="protein sequence ID" value="MBK1875814.1"/>
    <property type="molecule type" value="Genomic_DNA"/>
</dbReference>
<gene>
    <name evidence="10" type="ORF">JIN87_02980</name>
</gene>
<dbReference type="SUPFAM" id="SSF51445">
    <property type="entry name" value="(Trans)glycosidases"/>
    <property type="match status" value="1"/>
</dbReference>
<reference evidence="10" key="1">
    <citation type="submission" date="2021-01" db="EMBL/GenBank/DDBJ databases">
        <title>Modified the classification status of verrucomicrobia.</title>
        <authorList>
            <person name="Feng X."/>
        </authorList>
    </citation>
    <scope>NUCLEOTIDE SEQUENCE</scope>
    <source>
        <strain evidence="10">KCTC 13126</strain>
    </source>
</reference>
<evidence type="ECO:0000259" key="6">
    <source>
        <dbReference type="Pfam" id="PF02836"/>
    </source>
</evidence>
<evidence type="ECO:0000256" key="1">
    <source>
        <dbReference type="ARBA" id="ARBA00007401"/>
    </source>
</evidence>
<dbReference type="GO" id="GO:0004553">
    <property type="term" value="F:hydrolase activity, hydrolyzing O-glycosyl compounds"/>
    <property type="evidence" value="ECO:0007669"/>
    <property type="project" value="InterPro"/>
</dbReference>
<dbReference type="InterPro" id="IPR017853">
    <property type="entry name" value="GH"/>
</dbReference>
<comment type="similarity">
    <text evidence="1">Belongs to the glycosyl hydrolase 2 family.</text>
</comment>
<keyword evidence="2" id="KW-0378">Hydrolase</keyword>
<comment type="caution">
    <text evidence="10">The sequence shown here is derived from an EMBL/GenBank/DDBJ whole genome shotgun (WGS) entry which is preliminary data.</text>
</comment>
<dbReference type="InterPro" id="IPR051913">
    <property type="entry name" value="GH2_Domain-Containing"/>
</dbReference>
<feature type="domain" description="Glycoside hydrolase family 2" evidence="9">
    <location>
        <begin position="743"/>
        <end position="842"/>
    </location>
</feature>
<feature type="domain" description="DUF4982" evidence="8">
    <location>
        <begin position="676"/>
        <end position="728"/>
    </location>
</feature>
<dbReference type="PANTHER" id="PTHR42732:SF1">
    <property type="entry name" value="BETA-MANNOSIDASE"/>
    <property type="match status" value="1"/>
</dbReference>
<dbReference type="Pfam" id="PF18565">
    <property type="entry name" value="Glyco_hydro2_C5"/>
    <property type="match status" value="1"/>
</dbReference>
<accession>A0A934RXQ7</accession>
<name>A0A934RXQ7_9BACT</name>
<organism evidence="10 11">
    <name type="scientific">Pelagicoccus mobilis</name>
    <dbReference type="NCBI Taxonomy" id="415221"/>
    <lineage>
        <taxon>Bacteria</taxon>
        <taxon>Pseudomonadati</taxon>
        <taxon>Verrucomicrobiota</taxon>
        <taxon>Opitutia</taxon>
        <taxon>Puniceicoccales</taxon>
        <taxon>Pelagicoccaceae</taxon>
        <taxon>Pelagicoccus</taxon>
    </lineage>
</organism>
<keyword evidence="3" id="KW-0326">Glycosidase</keyword>
<feature type="domain" description="Glycoside hydrolase family 2 catalytic" evidence="6">
    <location>
        <begin position="308"/>
        <end position="446"/>
    </location>
</feature>
<dbReference type="SUPFAM" id="SSF49785">
    <property type="entry name" value="Galactose-binding domain-like"/>
    <property type="match status" value="1"/>
</dbReference>
<dbReference type="InterPro" id="IPR040605">
    <property type="entry name" value="Glyco_hydro2_dom5"/>
</dbReference>
<dbReference type="InterPro" id="IPR008979">
    <property type="entry name" value="Galactose-bd-like_sf"/>
</dbReference>
<evidence type="ECO:0000256" key="2">
    <source>
        <dbReference type="ARBA" id="ARBA00022801"/>
    </source>
</evidence>
<evidence type="ECO:0000259" key="5">
    <source>
        <dbReference type="Pfam" id="PF00703"/>
    </source>
</evidence>
<dbReference type="Pfam" id="PF02836">
    <property type="entry name" value="Glyco_hydro_2_C"/>
    <property type="match status" value="1"/>
</dbReference>
<feature type="signal peptide" evidence="4">
    <location>
        <begin position="1"/>
        <end position="32"/>
    </location>
</feature>
<evidence type="ECO:0000259" key="9">
    <source>
        <dbReference type="Pfam" id="PF18565"/>
    </source>
</evidence>
<sequence length="849" mass="96568">MPLKKITSHLCVRAVVASVSLLVFAMAAYASASESPRVTADFNFDWKFHLGDLPEAAKSGFDANAWKDVRLPHDWSIELPYSEDLAGATAFLPGGIGWYRKRFEVSAGDEGKKIWIEFDGVYTNSQVWLNGVLLGSHPNGYTPFKYDLSEHLNYGGENVIAVRVDRSAYIDCRWYPGSGIYRNVKLVTTSPVHIPQWGVFVSTPHVSGDRATVQIQTDLTNGSPEFEALTVETELVFDSQVHGVARTSFRLRQGEHYQLRQNIELKNPQLWDVDTPVMYDAVSRVYAGGELVDMVVTPFGARSFRFDKDTGFYLNGRNRLLKGVCLHHDGGLVGAAVPKGVWRRRLEKLKEAGVNAIRTAHNPTSAEFLDLCDEMGFLVQDEAFDEWNNPKDKRHNYNQQEASPLTKGYTEFFSEWSERDLKAMVLRDRNHPSIIMWSIGNEIEWTYQEYQDAPGYWGENKVEEASYYWTEPGYSIEQIKENFENAPKGEYNLAETAQRLADWVREVDLSRPVTANLVIPSVSNFSGYAEALDLVGLSYRQSMYDYCRRNYPEMNFLGTENWTRYHEWKPVLEKEFISGIFLWTGISYMGESREWPRRGSRSGLLDLAGFESPSFHMFKSLWSEEPHVYMATQPLEGSPYRWDETTNELVDKEENWAARQKWGWQNVQEHWDFQEGAMIAVEVYTNQSEVELFLNGKSYGVRKLLDTSDHILKWFVPYSPGELKAVAADAKSSIRTTGEFSQISLSADRLELDADAYDVSHFVVQLLDEDGTPIRDGDREVTFEIEGNARLLGVDNGSVLSVQPHKSKRIVTSNGQALMILQSTREASEVTVRARSGNVVSQPLKLIIR</sequence>
<dbReference type="SUPFAM" id="SSF49303">
    <property type="entry name" value="beta-Galactosidase/glucuronidase domain"/>
    <property type="match status" value="1"/>
</dbReference>
<dbReference type="PANTHER" id="PTHR42732">
    <property type="entry name" value="BETA-GALACTOSIDASE"/>
    <property type="match status" value="1"/>
</dbReference>
<protein>
    <submittedName>
        <fullName evidence="10">DUF4982 domain-containing protein</fullName>
    </submittedName>
</protein>
<proteinExistence type="inferred from homology"/>
<dbReference type="InterPro" id="IPR013783">
    <property type="entry name" value="Ig-like_fold"/>
</dbReference>
<evidence type="ECO:0000259" key="7">
    <source>
        <dbReference type="Pfam" id="PF02837"/>
    </source>
</evidence>
<feature type="domain" description="Glycosyl hydrolases family 2 sugar binding" evidence="7">
    <location>
        <begin position="92"/>
        <end position="189"/>
    </location>
</feature>
<dbReference type="Gene3D" id="2.60.40.10">
    <property type="entry name" value="Immunoglobulins"/>
    <property type="match status" value="3"/>
</dbReference>
<dbReference type="InterPro" id="IPR006104">
    <property type="entry name" value="Glyco_hydro_2_N"/>
</dbReference>
<dbReference type="Pfam" id="PF02837">
    <property type="entry name" value="Glyco_hydro_2_N"/>
    <property type="match status" value="1"/>
</dbReference>
<evidence type="ECO:0000259" key="8">
    <source>
        <dbReference type="Pfam" id="PF16355"/>
    </source>
</evidence>
<dbReference type="GO" id="GO:0005975">
    <property type="term" value="P:carbohydrate metabolic process"/>
    <property type="evidence" value="ECO:0007669"/>
    <property type="project" value="InterPro"/>
</dbReference>
<dbReference type="InterPro" id="IPR032311">
    <property type="entry name" value="DUF4982"/>
</dbReference>
<dbReference type="PROSITE" id="PS00608">
    <property type="entry name" value="GLYCOSYL_HYDROL_F2_2"/>
    <property type="match status" value="1"/>
</dbReference>
<dbReference type="PRINTS" id="PR00132">
    <property type="entry name" value="GLHYDRLASE2"/>
</dbReference>
<dbReference type="Gene3D" id="2.60.120.260">
    <property type="entry name" value="Galactose-binding domain-like"/>
    <property type="match status" value="1"/>
</dbReference>
<evidence type="ECO:0000313" key="11">
    <source>
        <dbReference type="Proteomes" id="UP000617628"/>
    </source>
</evidence>
<dbReference type="InterPro" id="IPR036156">
    <property type="entry name" value="Beta-gal/glucu_dom_sf"/>
</dbReference>
<dbReference type="InterPro" id="IPR006102">
    <property type="entry name" value="Ig-like_GH2"/>
</dbReference>
<keyword evidence="4" id="KW-0732">Signal</keyword>
<dbReference type="Pfam" id="PF00703">
    <property type="entry name" value="Glyco_hydro_2"/>
    <property type="match status" value="1"/>
</dbReference>
<dbReference type="InterPro" id="IPR023232">
    <property type="entry name" value="Glyco_hydro_2_AS"/>
</dbReference>
<dbReference type="Proteomes" id="UP000617628">
    <property type="component" value="Unassembled WGS sequence"/>
</dbReference>
<dbReference type="InterPro" id="IPR006101">
    <property type="entry name" value="Glyco_hydro_2"/>
</dbReference>
<dbReference type="AlphaFoldDB" id="A0A934RXQ7"/>
<dbReference type="InterPro" id="IPR006103">
    <property type="entry name" value="Glyco_hydro_2_cat"/>
</dbReference>
<feature type="domain" description="Glycoside hydrolase family 2 immunoglobulin-like beta-sandwich" evidence="5">
    <location>
        <begin position="202"/>
        <end position="302"/>
    </location>
</feature>
<dbReference type="RefSeq" id="WP_200354029.1">
    <property type="nucleotide sequence ID" value="NZ_JAENIL010000004.1"/>
</dbReference>
<evidence type="ECO:0000313" key="10">
    <source>
        <dbReference type="EMBL" id="MBK1875814.1"/>
    </source>
</evidence>
<feature type="chain" id="PRO_5037281121" evidence="4">
    <location>
        <begin position="33"/>
        <end position="849"/>
    </location>
</feature>
<dbReference type="Pfam" id="PF16355">
    <property type="entry name" value="DUF4982"/>
    <property type="match status" value="1"/>
</dbReference>
<evidence type="ECO:0000256" key="3">
    <source>
        <dbReference type="ARBA" id="ARBA00023295"/>
    </source>
</evidence>
<evidence type="ECO:0000256" key="4">
    <source>
        <dbReference type="SAM" id="SignalP"/>
    </source>
</evidence>
<keyword evidence="11" id="KW-1185">Reference proteome</keyword>